<evidence type="ECO:0000259" key="3">
    <source>
        <dbReference type="Pfam" id="PF16761"/>
    </source>
</evidence>
<feature type="domain" description="Cryptic loci regulator 2 N-terminal" evidence="3">
    <location>
        <begin position="57"/>
        <end position="119"/>
    </location>
</feature>
<dbReference type="OrthoDB" id="438224at2759"/>
<dbReference type="PANTHER" id="PTHR38046:SF1">
    <property type="entry name" value="CRYPTIC LOCI REGULATOR 2"/>
    <property type="match status" value="1"/>
</dbReference>
<accession>A0A6A6VP40</accession>
<dbReference type="PANTHER" id="PTHR38046">
    <property type="entry name" value="CRYPTIC LOCI REGULATOR 2"/>
    <property type="match status" value="1"/>
</dbReference>
<evidence type="ECO:0000259" key="2">
    <source>
        <dbReference type="Pfam" id="PF10383"/>
    </source>
</evidence>
<feature type="region of interest" description="Disordered" evidence="1">
    <location>
        <begin position="1"/>
        <end position="22"/>
    </location>
</feature>
<dbReference type="Pfam" id="PF16761">
    <property type="entry name" value="Clr2_transil"/>
    <property type="match status" value="1"/>
</dbReference>
<feature type="region of interest" description="Disordered" evidence="1">
    <location>
        <begin position="579"/>
        <end position="663"/>
    </location>
</feature>
<keyword evidence="5" id="KW-1185">Reference proteome</keyword>
<evidence type="ECO:0000256" key="1">
    <source>
        <dbReference type="SAM" id="MobiDB-lite"/>
    </source>
</evidence>
<dbReference type="AlphaFoldDB" id="A0A6A6VP40"/>
<evidence type="ECO:0000313" key="5">
    <source>
        <dbReference type="Proteomes" id="UP000799440"/>
    </source>
</evidence>
<dbReference type="GO" id="GO:0033553">
    <property type="term" value="C:rDNA heterochromatin"/>
    <property type="evidence" value="ECO:0007669"/>
    <property type="project" value="TreeGrafter"/>
</dbReference>
<name>A0A6A6VP40_9PLEO</name>
<evidence type="ECO:0008006" key="6">
    <source>
        <dbReference type="Google" id="ProtNLM"/>
    </source>
</evidence>
<feature type="region of interest" description="Disordered" evidence="1">
    <location>
        <begin position="125"/>
        <end position="164"/>
    </location>
</feature>
<dbReference type="EMBL" id="MU006562">
    <property type="protein sequence ID" value="KAF2751609.1"/>
    <property type="molecule type" value="Genomic_DNA"/>
</dbReference>
<organism evidence="4 5">
    <name type="scientific">Sporormia fimetaria CBS 119925</name>
    <dbReference type="NCBI Taxonomy" id="1340428"/>
    <lineage>
        <taxon>Eukaryota</taxon>
        <taxon>Fungi</taxon>
        <taxon>Dikarya</taxon>
        <taxon>Ascomycota</taxon>
        <taxon>Pezizomycotina</taxon>
        <taxon>Dothideomycetes</taxon>
        <taxon>Pleosporomycetidae</taxon>
        <taxon>Pleosporales</taxon>
        <taxon>Sporormiaceae</taxon>
        <taxon>Sporormia</taxon>
    </lineage>
</organism>
<sequence length="701" mass="78616">MSAGRVIVPIRGGSDGDPNHRPDPTKYVQVLPPTLYLGKLAVLWMKARGEDLEGVAYTLDRLPAGYAMFGRSRSSERTDYYLFGHPKHKAFDSPNRFFPHFRHIMDNNGNSANCPCTVCNGKQKVVSPSNSSGKPVSKIPPAIPKGRPRTLVPGSETGRVDEEGNPDVYRQFIDKLKAEGTVDEAITEPLSMDWRAEQQCMPQLDKWVKGPQYLPRPGEIVLFVRELPDSKDVTITRDPQTDTFRLYDDTQRRFVGGELKWEAGLIVQMPVEQTIIDDVVFEADKKWNVASSGFRVEPLPSPNSKDKSLSKHYRYVPLHHIRPFVFWKEILDHTDKDKWHPTIINALTAMSTLSLVGKYHFRGKWPEAWVYCHGLYVGSELISVGDTVRLLPKAEGQSSTDVLVISSIRLKLWDLHLASDNDYDKGRPYNTSVYVFGTAYTADQSRSSKEWLTFDAPRTEVLKGYKLEYPLHPPGKELMVPFSRILGRLYNSDSMVLWLQPPPDEDNLLNGGGDGVYEARAFSKANDQRIGPDKNWFWAESRMQALDLHTVNGVDASVYDTERDPKEWRRAIKEIVKATKEQDRVEQRSSLAEHRSLRPLVAPTQENTSLRVDGGAKAGSRPGSSLTGLGGSSTPGNASVKQGAPAPNVIHLSDDEDSEDEDIDEIIREQTRVLNTVVEDNRATKKAKVAVVVKPSSTPRC</sequence>
<proteinExistence type="predicted"/>
<dbReference type="InterPro" id="IPR018839">
    <property type="entry name" value="Tscrpt-silencing_Clr2_C"/>
</dbReference>
<dbReference type="GO" id="GO:0070824">
    <property type="term" value="C:SHREC complex"/>
    <property type="evidence" value="ECO:0007669"/>
    <property type="project" value="InterPro"/>
</dbReference>
<dbReference type="GO" id="GO:0030466">
    <property type="term" value="P:silent mating-type cassette heterochromatin formation"/>
    <property type="evidence" value="ECO:0007669"/>
    <property type="project" value="TreeGrafter"/>
</dbReference>
<dbReference type="InterPro" id="IPR031915">
    <property type="entry name" value="Clr2_N"/>
</dbReference>
<feature type="compositionally biased region" description="Basic and acidic residues" evidence="1">
    <location>
        <begin position="579"/>
        <end position="596"/>
    </location>
</feature>
<feature type="domain" description="Cryptic loci regulator 2 C-terminal" evidence="2">
    <location>
        <begin position="371"/>
        <end position="490"/>
    </location>
</feature>
<gene>
    <name evidence="4" type="ORF">M011DRAFT_464327</name>
</gene>
<feature type="compositionally biased region" description="Acidic residues" evidence="1">
    <location>
        <begin position="654"/>
        <end position="663"/>
    </location>
</feature>
<dbReference type="Proteomes" id="UP000799440">
    <property type="component" value="Unassembled WGS sequence"/>
</dbReference>
<evidence type="ECO:0000313" key="4">
    <source>
        <dbReference type="EMBL" id="KAF2751609.1"/>
    </source>
</evidence>
<protein>
    <recommendedName>
        <fullName evidence="6">Cryptic loci regulator 2 N-terminal domain-containing protein</fullName>
    </recommendedName>
</protein>
<reference evidence="4" key="1">
    <citation type="journal article" date="2020" name="Stud. Mycol.">
        <title>101 Dothideomycetes genomes: a test case for predicting lifestyles and emergence of pathogens.</title>
        <authorList>
            <person name="Haridas S."/>
            <person name="Albert R."/>
            <person name="Binder M."/>
            <person name="Bloem J."/>
            <person name="Labutti K."/>
            <person name="Salamov A."/>
            <person name="Andreopoulos B."/>
            <person name="Baker S."/>
            <person name="Barry K."/>
            <person name="Bills G."/>
            <person name="Bluhm B."/>
            <person name="Cannon C."/>
            <person name="Castanera R."/>
            <person name="Culley D."/>
            <person name="Daum C."/>
            <person name="Ezra D."/>
            <person name="Gonzalez J."/>
            <person name="Henrissat B."/>
            <person name="Kuo A."/>
            <person name="Liang C."/>
            <person name="Lipzen A."/>
            <person name="Lutzoni F."/>
            <person name="Magnuson J."/>
            <person name="Mondo S."/>
            <person name="Nolan M."/>
            <person name="Ohm R."/>
            <person name="Pangilinan J."/>
            <person name="Park H.-J."/>
            <person name="Ramirez L."/>
            <person name="Alfaro M."/>
            <person name="Sun H."/>
            <person name="Tritt A."/>
            <person name="Yoshinaga Y."/>
            <person name="Zwiers L.-H."/>
            <person name="Turgeon B."/>
            <person name="Goodwin S."/>
            <person name="Spatafora J."/>
            <person name="Crous P."/>
            <person name="Grigoriev I."/>
        </authorList>
    </citation>
    <scope>NUCLEOTIDE SEQUENCE</scope>
    <source>
        <strain evidence="4">CBS 119925</strain>
    </source>
</reference>
<dbReference type="GO" id="GO:0031934">
    <property type="term" value="C:mating-type region heterochromatin"/>
    <property type="evidence" value="ECO:0007669"/>
    <property type="project" value="TreeGrafter"/>
</dbReference>
<dbReference type="Pfam" id="PF10383">
    <property type="entry name" value="Clr2"/>
    <property type="match status" value="1"/>
</dbReference>
<dbReference type="InterPro" id="IPR038986">
    <property type="entry name" value="Clr2"/>
</dbReference>